<accession>A0A841PGN5</accession>
<proteinExistence type="predicted"/>
<protein>
    <submittedName>
        <fullName evidence="2">Uncharacterized protein</fullName>
    </submittedName>
</protein>
<name>A0A841PGN5_9HYPH</name>
<reference evidence="2 3" key="1">
    <citation type="submission" date="2020-08" db="EMBL/GenBank/DDBJ databases">
        <title>Genomic Encyclopedia of Type Strains, Phase IV (KMG-IV): sequencing the most valuable type-strain genomes for metagenomic binning, comparative biology and taxonomic classification.</title>
        <authorList>
            <person name="Goeker M."/>
        </authorList>
    </citation>
    <scope>NUCLEOTIDE SEQUENCE [LARGE SCALE GENOMIC DNA]</scope>
    <source>
        <strain evidence="2 3">DSM 100039</strain>
    </source>
</reference>
<dbReference type="AlphaFoldDB" id="A0A841PGN5"/>
<evidence type="ECO:0000313" key="2">
    <source>
        <dbReference type="EMBL" id="MBB6409950.1"/>
    </source>
</evidence>
<keyword evidence="1" id="KW-1133">Transmembrane helix</keyword>
<keyword evidence="1" id="KW-0472">Membrane</keyword>
<dbReference type="EMBL" id="JACHEF010000002">
    <property type="protein sequence ID" value="MBB6409950.1"/>
    <property type="molecule type" value="Genomic_DNA"/>
</dbReference>
<keyword evidence="3" id="KW-1185">Reference proteome</keyword>
<gene>
    <name evidence="2" type="ORF">HNQ71_002615</name>
</gene>
<organism evidence="2 3">
    <name type="scientific">Mesorhizobium sangaii</name>
    <dbReference type="NCBI Taxonomy" id="505389"/>
    <lineage>
        <taxon>Bacteria</taxon>
        <taxon>Pseudomonadati</taxon>
        <taxon>Pseudomonadota</taxon>
        <taxon>Alphaproteobacteria</taxon>
        <taxon>Hyphomicrobiales</taxon>
        <taxon>Phyllobacteriaceae</taxon>
        <taxon>Mesorhizobium</taxon>
    </lineage>
</organism>
<sequence length="70" mass="7335">MSVVQEEASPAVPSHPEEIKSVFDLRLGKHVTLQGSARITPAGVISAGIAVAVMTLAMGHLASSTRRRGR</sequence>
<evidence type="ECO:0000313" key="3">
    <source>
        <dbReference type="Proteomes" id="UP000556329"/>
    </source>
</evidence>
<dbReference type="Proteomes" id="UP000556329">
    <property type="component" value="Unassembled WGS sequence"/>
</dbReference>
<comment type="caution">
    <text evidence="2">The sequence shown here is derived from an EMBL/GenBank/DDBJ whole genome shotgun (WGS) entry which is preliminary data.</text>
</comment>
<feature type="transmembrane region" description="Helical" evidence="1">
    <location>
        <begin position="39"/>
        <end position="62"/>
    </location>
</feature>
<keyword evidence="1" id="KW-0812">Transmembrane</keyword>
<evidence type="ECO:0000256" key="1">
    <source>
        <dbReference type="SAM" id="Phobius"/>
    </source>
</evidence>